<protein>
    <submittedName>
        <fullName evidence="3">FeoA</fullName>
    </submittedName>
</protein>
<dbReference type="InterPro" id="IPR053184">
    <property type="entry name" value="FeoA-like"/>
</dbReference>
<dbReference type="STRING" id="269796.Rru_A2468"/>
<reference evidence="3 4" key="1">
    <citation type="journal article" date="2011" name="Stand. Genomic Sci.">
        <title>Complete genome sequence of Rhodospirillum rubrum type strain (S1).</title>
        <authorList>
            <person name="Munk A.C."/>
            <person name="Copeland A."/>
            <person name="Lucas S."/>
            <person name="Lapidus A."/>
            <person name="Del Rio T.G."/>
            <person name="Barry K."/>
            <person name="Detter J.C."/>
            <person name="Hammon N."/>
            <person name="Israni S."/>
            <person name="Pitluck S."/>
            <person name="Brettin T."/>
            <person name="Bruce D."/>
            <person name="Han C."/>
            <person name="Tapia R."/>
            <person name="Gilna P."/>
            <person name="Schmutz J."/>
            <person name="Larimer F."/>
            <person name="Land M."/>
            <person name="Kyrpides N.C."/>
            <person name="Mavromatis K."/>
            <person name="Richardson P."/>
            <person name="Rohde M."/>
            <person name="Goker M."/>
            <person name="Klenk H.P."/>
            <person name="Zhang Y."/>
            <person name="Roberts G.P."/>
            <person name="Reslewic S."/>
            <person name="Schwartz D.C."/>
        </authorList>
    </citation>
    <scope>NUCLEOTIDE SEQUENCE [LARGE SCALE GENOMIC DNA]</scope>
    <source>
        <strain evidence="4">ATCC 11170 / ATH 1.1.1 / DSM 467 / LMG 4362 / NCIMB 8255 / S1</strain>
    </source>
</reference>
<dbReference type="EMBL" id="CP000230">
    <property type="protein sequence ID" value="ABC23268.1"/>
    <property type="molecule type" value="Genomic_DNA"/>
</dbReference>
<dbReference type="KEGG" id="rru:Rru_A2468"/>
<evidence type="ECO:0000259" key="2">
    <source>
        <dbReference type="SMART" id="SM00899"/>
    </source>
</evidence>
<dbReference type="AlphaFoldDB" id="Q2RRH7"/>
<dbReference type="RefSeq" id="WP_011390221.1">
    <property type="nucleotide sequence ID" value="NC_007643.1"/>
</dbReference>
<dbReference type="GO" id="GO:0046914">
    <property type="term" value="F:transition metal ion binding"/>
    <property type="evidence" value="ECO:0007669"/>
    <property type="project" value="InterPro"/>
</dbReference>
<dbReference type="SUPFAM" id="SSF50037">
    <property type="entry name" value="C-terminal domain of transcriptional repressors"/>
    <property type="match status" value="1"/>
</dbReference>
<dbReference type="Gene3D" id="2.30.30.90">
    <property type="match status" value="1"/>
</dbReference>
<proteinExistence type="predicted"/>
<evidence type="ECO:0000313" key="3">
    <source>
        <dbReference type="EMBL" id="ABC23268.1"/>
    </source>
</evidence>
<keyword evidence="1" id="KW-0408">Iron</keyword>
<dbReference type="PATRIC" id="fig|269796.9.peg.2572"/>
<dbReference type="SMART" id="SM00899">
    <property type="entry name" value="FeoA"/>
    <property type="match status" value="1"/>
</dbReference>
<dbReference type="PANTHER" id="PTHR43151">
    <property type="entry name" value="FEOA FAMILY PROTEIN"/>
    <property type="match status" value="1"/>
</dbReference>
<dbReference type="HOGENOM" id="CLU_150646_6_3_5"/>
<dbReference type="InterPro" id="IPR038157">
    <property type="entry name" value="FeoA_core_dom"/>
</dbReference>
<dbReference type="PANTHER" id="PTHR43151:SF1">
    <property type="entry name" value="SSR2333 PROTEIN"/>
    <property type="match status" value="1"/>
</dbReference>
<gene>
    <name evidence="3" type="ordered locus">Rru_A2468</name>
</gene>
<dbReference type="Proteomes" id="UP000001929">
    <property type="component" value="Chromosome"/>
</dbReference>
<organism evidence="3 4">
    <name type="scientific">Rhodospirillum rubrum (strain ATCC 11170 / ATH 1.1.1 / DSM 467 / LMG 4362 / NCIMB 8255 / S1)</name>
    <dbReference type="NCBI Taxonomy" id="269796"/>
    <lineage>
        <taxon>Bacteria</taxon>
        <taxon>Pseudomonadati</taxon>
        <taxon>Pseudomonadota</taxon>
        <taxon>Alphaproteobacteria</taxon>
        <taxon>Rhodospirillales</taxon>
        <taxon>Rhodospirillaceae</taxon>
        <taxon>Rhodospirillum</taxon>
    </lineage>
</organism>
<evidence type="ECO:0000256" key="1">
    <source>
        <dbReference type="ARBA" id="ARBA00023004"/>
    </source>
</evidence>
<evidence type="ECO:0000313" key="4">
    <source>
        <dbReference type="Proteomes" id="UP000001929"/>
    </source>
</evidence>
<feature type="domain" description="Ferrous iron transporter FeoA-like" evidence="2">
    <location>
        <begin position="20"/>
        <end position="91"/>
    </location>
</feature>
<dbReference type="InterPro" id="IPR007167">
    <property type="entry name" value="Fe-transptr_FeoA-like"/>
</dbReference>
<dbReference type="eggNOG" id="COG1918">
    <property type="taxonomic scope" value="Bacteria"/>
</dbReference>
<sequence length="95" mass="9882">MPQLSPLSAPSTAADLPRILALSRLPEGHRAVVARIRAERDLAQKLADLGLRTGCEIRVIKGSDGGPLVVGLGDGRVGLGPEMAQAILVSPLRTP</sequence>
<dbReference type="EnsemblBacteria" id="ABC23268">
    <property type="protein sequence ID" value="ABC23268"/>
    <property type="gene ID" value="Rru_A2468"/>
</dbReference>
<name>Q2RRH7_RHORT</name>
<dbReference type="InterPro" id="IPR008988">
    <property type="entry name" value="Transcriptional_repressor_C"/>
</dbReference>
<keyword evidence="4" id="KW-1185">Reference proteome</keyword>
<accession>Q2RRH7</accession>
<dbReference type="Pfam" id="PF04023">
    <property type="entry name" value="FeoA"/>
    <property type="match status" value="1"/>
</dbReference>